<keyword evidence="3" id="KW-0560">Oxidoreductase</keyword>
<keyword evidence="5" id="KW-1133">Transmembrane helix</keyword>
<dbReference type="GO" id="GO:0050660">
    <property type="term" value="F:flavin adenine dinucleotide binding"/>
    <property type="evidence" value="ECO:0007669"/>
    <property type="project" value="InterPro"/>
</dbReference>
<dbReference type="InterPro" id="IPR050982">
    <property type="entry name" value="Auxin_biosynth/cation_transpt"/>
</dbReference>
<keyword evidence="1" id="KW-0285">Flavoprotein</keyword>
<evidence type="ECO:0000256" key="2">
    <source>
        <dbReference type="ARBA" id="ARBA00022827"/>
    </source>
</evidence>
<evidence type="ECO:0000313" key="6">
    <source>
        <dbReference type="EMBL" id="GMH52868.1"/>
    </source>
</evidence>
<organism evidence="6 7">
    <name type="scientific">Triparma laevis f. longispina</name>
    <dbReference type="NCBI Taxonomy" id="1714387"/>
    <lineage>
        <taxon>Eukaryota</taxon>
        <taxon>Sar</taxon>
        <taxon>Stramenopiles</taxon>
        <taxon>Ochrophyta</taxon>
        <taxon>Bolidophyceae</taxon>
        <taxon>Parmales</taxon>
        <taxon>Triparmaceae</taxon>
        <taxon>Triparma</taxon>
    </lineage>
</organism>
<keyword evidence="2" id="KW-0274">FAD</keyword>
<name>A0A9W6ZKV7_9STRA</name>
<protein>
    <recommendedName>
        <fullName evidence="8">Flavin-containing monooxygenase</fullName>
    </recommendedName>
</protein>
<feature type="transmembrane region" description="Helical" evidence="5">
    <location>
        <begin position="359"/>
        <end position="379"/>
    </location>
</feature>
<reference evidence="7" key="1">
    <citation type="journal article" date="2023" name="Commun. Biol.">
        <title>Genome analysis of Parmales, the sister group of diatoms, reveals the evolutionary specialization of diatoms from phago-mixotrophs to photoautotrophs.</title>
        <authorList>
            <person name="Ban H."/>
            <person name="Sato S."/>
            <person name="Yoshikawa S."/>
            <person name="Yamada K."/>
            <person name="Nakamura Y."/>
            <person name="Ichinomiya M."/>
            <person name="Sato N."/>
            <person name="Blanc-Mathieu R."/>
            <person name="Endo H."/>
            <person name="Kuwata A."/>
            <person name="Ogata H."/>
        </authorList>
    </citation>
    <scope>NUCLEOTIDE SEQUENCE [LARGE SCALE GENOMIC DNA]</scope>
    <source>
        <strain evidence="7">NIES 3700</strain>
    </source>
</reference>
<proteinExistence type="predicted"/>
<dbReference type="GO" id="GO:0004499">
    <property type="term" value="F:N,N-dimethylaniline monooxygenase activity"/>
    <property type="evidence" value="ECO:0007669"/>
    <property type="project" value="InterPro"/>
</dbReference>
<feature type="region of interest" description="Disordered" evidence="4">
    <location>
        <begin position="1"/>
        <end position="62"/>
    </location>
</feature>
<evidence type="ECO:0008006" key="8">
    <source>
        <dbReference type="Google" id="ProtNLM"/>
    </source>
</evidence>
<sequence length="633" mass="71814">MQSTRVVPTTEDDPSPSKSSTKSLLDSPQQSDDSGKSEPRTDARHDNPPSHPDGALRASNPLSPIPKGKMPWWRPIYWSVLLSILQIINLQVLALLPLLLLALLFRTFWFSSKSYSRPPSSLNVAVIGAGWTGLQVTGQFKDLGVDSVRCYENMNDVGGTWHKSLAYSGLKIHTPSWMASFAGFPYTKNPPGQKPTKLEIEQRVHNTDLQTYFKKYATHKSINDKFVFNSKITQVSYDSKTKKGHVTIYNSKTKRATEEGPFDAVVFTGYATYPNKPDLPGENDFLANGGQVYHSCNVNDALLASLVSQNKKVIVVGAGKSSCDLVLQFVEQRGSRNLTWLFRRPYQFMRCEKFFHNRSVWGMLSGFMVMIFWMIALLFPQLSWNVLRGSGHAWTYRNTKDTKHDYSTFHFGMLDPRQRYILEHEAPQLVGNPVGFTNKGLRIEKDDEILIANVVIFCTGYRSGVDQIKTVKDGKPHELELDKKLFEHIICPDFPILSSCTNFSTTAGPMRGASVSEYLIYHLCVRRQASEEAMRVQANRLFGQFTLRQSILFADGFFQKWIRLLLDLVLRGLIPWQHLLIHFIQILLFGFTRPPTMNLLPRLPKKWRKGGGAELREELVIKDGVYGGFMAET</sequence>
<dbReference type="InterPro" id="IPR036188">
    <property type="entry name" value="FAD/NAD-bd_sf"/>
</dbReference>
<dbReference type="Gene3D" id="3.50.50.60">
    <property type="entry name" value="FAD/NAD(P)-binding domain"/>
    <property type="match status" value="1"/>
</dbReference>
<dbReference type="Pfam" id="PF00743">
    <property type="entry name" value="FMO-like"/>
    <property type="match status" value="1"/>
</dbReference>
<dbReference type="Proteomes" id="UP001165122">
    <property type="component" value="Unassembled WGS sequence"/>
</dbReference>
<dbReference type="EMBL" id="BRXW01000421">
    <property type="protein sequence ID" value="GMH52868.1"/>
    <property type="molecule type" value="Genomic_DNA"/>
</dbReference>
<dbReference type="PANTHER" id="PTHR43539">
    <property type="entry name" value="FLAVIN-BINDING MONOOXYGENASE-LIKE PROTEIN (AFU_ORTHOLOGUE AFUA_4G09220)"/>
    <property type="match status" value="1"/>
</dbReference>
<evidence type="ECO:0000256" key="4">
    <source>
        <dbReference type="SAM" id="MobiDB-lite"/>
    </source>
</evidence>
<evidence type="ECO:0000313" key="7">
    <source>
        <dbReference type="Proteomes" id="UP001165122"/>
    </source>
</evidence>
<keyword evidence="5" id="KW-0472">Membrane</keyword>
<dbReference type="OrthoDB" id="184416at2759"/>
<comment type="caution">
    <text evidence="6">The sequence shown here is derived from an EMBL/GenBank/DDBJ whole genome shotgun (WGS) entry which is preliminary data.</text>
</comment>
<dbReference type="SUPFAM" id="SSF51905">
    <property type="entry name" value="FAD/NAD(P)-binding domain"/>
    <property type="match status" value="1"/>
</dbReference>
<gene>
    <name evidence="6" type="ORF">TrLO_g10233</name>
</gene>
<evidence type="ECO:0000256" key="1">
    <source>
        <dbReference type="ARBA" id="ARBA00022630"/>
    </source>
</evidence>
<dbReference type="PANTHER" id="PTHR43539:SF78">
    <property type="entry name" value="FLAVIN-CONTAINING MONOOXYGENASE"/>
    <property type="match status" value="1"/>
</dbReference>
<feature type="transmembrane region" description="Helical" evidence="5">
    <location>
        <begin position="76"/>
        <end position="105"/>
    </location>
</feature>
<accession>A0A9W6ZKV7</accession>
<dbReference type="AlphaFoldDB" id="A0A9W6ZKV7"/>
<evidence type="ECO:0000256" key="5">
    <source>
        <dbReference type="SAM" id="Phobius"/>
    </source>
</evidence>
<evidence type="ECO:0000256" key="3">
    <source>
        <dbReference type="ARBA" id="ARBA00023002"/>
    </source>
</evidence>
<feature type="compositionally biased region" description="Low complexity" evidence="4">
    <location>
        <begin position="16"/>
        <end position="32"/>
    </location>
</feature>
<dbReference type="GO" id="GO:0050661">
    <property type="term" value="F:NADP binding"/>
    <property type="evidence" value="ECO:0007669"/>
    <property type="project" value="InterPro"/>
</dbReference>
<dbReference type="PRINTS" id="PR00370">
    <property type="entry name" value="FMOXYGENASE"/>
</dbReference>
<keyword evidence="7" id="KW-1185">Reference proteome</keyword>
<keyword evidence="5" id="KW-0812">Transmembrane</keyword>
<feature type="compositionally biased region" description="Basic and acidic residues" evidence="4">
    <location>
        <begin position="33"/>
        <end position="48"/>
    </location>
</feature>
<dbReference type="InterPro" id="IPR000960">
    <property type="entry name" value="Flavin_mOase"/>
</dbReference>
<dbReference type="InterPro" id="IPR020946">
    <property type="entry name" value="Flavin_mOase-like"/>
</dbReference>